<evidence type="ECO:0000256" key="1">
    <source>
        <dbReference type="ARBA" id="ARBA00004141"/>
    </source>
</evidence>
<comment type="subcellular location">
    <subcellularLocation>
        <location evidence="1">Membrane</location>
        <topology evidence="1">Multi-pass membrane protein</topology>
    </subcellularLocation>
</comment>
<dbReference type="eggNOG" id="ENOG502RZW2">
    <property type="taxonomic scope" value="Eukaryota"/>
</dbReference>
<evidence type="ECO:0000256" key="5">
    <source>
        <dbReference type="SAM" id="Phobius"/>
    </source>
</evidence>
<gene>
    <name evidence="7" type="ORF">F503_08537</name>
</gene>
<keyword evidence="3 5" id="KW-1133">Transmembrane helix</keyword>
<accession>S3BNK3</accession>
<evidence type="ECO:0000256" key="3">
    <source>
        <dbReference type="ARBA" id="ARBA00022989"/>
    </source>
</evidence>
<feature type="transmembrane region" description="Helical" evidence="5">
    <location>
        <begin position="6"/>
        <end position="28"/>
    </location>
</feature>
<dbReference type="OrthoDB" id="5423111at2759"/>
<dbReference type="PANTHER" id="PTHR28165:SF1">
    <property type="entry name" value="NON-CLASSICAL EXPORT PROTEIN 2-RELATED"/>
    <property type="match status" value="1"/>
</dbReference>
<evidence type="ECO:0000256" key="4">
    <source>
        <dbReference type="ARBA" id="ARBA00023136"/>
    </source>
</evidence>
<dbReference type="Proteomes" id="UP000016923">
    <property type="component" value="Unassembled WGS sequence"/>
</dbReference>
<evidence type="ECO:0000313" key="8">
    <source>
        <dbReference type="Proteomes" id="UP000016923"/>
    </source>
</evidence>
<keyword evidence="2 5" id="KW-0812">Transmembrane</keyword>
<dbReference type="PANTHER" id="PTHR28165">
    <property type="entry name" value="NON-CLASSICAL EXPORT PROTEIN 2-RELATED"/>
    <property type="match status" value="1"/>
</dbReference>
<dbReference type="InterPro" id="IPR052649">
    <property type="entry name" value="NCE102-like"/>
</dbReference>
<dbReference type="AlphaFoldDB" id="S3BNK3"/>
<keyword evidence="8" id="KW-1185">Reference proteome</keyword>
<organism evidence="7 8">
    <name type="scientific">Ophiostoma piceae (strain UAMH 11346)</name>
    <name type="common">Sap stain fungus</name>
    <dbReference type="NCBI Taxonomy" id="1262450"/>
    <lineage>
        <taxon>Eukaryota</taxon>
        <taxon>Fungi</taxon>
        <taxon>Dikarya</taxon>
        <taxon>Ascomycota</taxon>
        <taxon>Pezizomycotina</taxon>
        <taxon>Sordariomycetes</taxon>
        <taxon>Sordariomycetidae</taxon>
        <taxon>Ophiostomatales</taxon>
        <taxon>Ophiostomataceae</taxon>
        <taxon>Ophiostoma</taxon>
    </lineage>
</organism>
<dbReference type="EMBL" id="KE148174">
    <property type="protein sequence ID" value="EPE02774.1"/>
    <property type="molecule type" value="Genomic_DNA"/>
</dbReference>
<dbReference type="GO" id="GO:0070941">
    <property type="term" value="P:eisosome assembly"/>
    <property type="evidence" value="ECO:0007669"/>
    <property type="project" value="TreeGrafter"/>
</dbReference>
<feature type="domain" description="MARVEL" evidence="6">
    <location>
        <begin position="5"/>
        <end position="148"/>
    </location>
</feature>
<dbReference type="GO" id="GO:0032126">
    <property type="term" value="C:eisosome"/>
    <property type="evidence" value="ECO:0007669"/>
    <property type="project" value="TreeGrafter"/>
</dbReference>
<dbReference type="InterPro" id="IPR008253">
    <property type="entry name" value="Marvel"/>
</dbReference>
<proteinExistence type="predicted"/>
<feature type="transmembrane region" description="Helical" evidence="5">
    <location>
        <begin position="133"/>
        <end position="151"/>
    </location>
</feature>
<feature type="transmembrane region" description="Helical" evidence="5">
    <location>
        <begin position="68"/>
        <end position="91"/>
    </location>
</feature>
<evidence type="ECO:0000256" key="2">
    <source>
        <dbReference type="ARBA" id="ARBA00022692"/>
    </source>
</evidence>
<sequence>MEPGSIIVRGVQMLWIVLLVALLGNVISDNNNGHMSAINYALFATIIAWVACLLGIASGFIGFLSGGIFTYALIALDALAILFTFVAAIVLPAKLKAVDCGGDLSVAKRGSGWIGFGSEDVEKRCRELQASTVFMWFLFFTLAGSLALGVITGRRSFGGSSGGSSAPHMSQVRV</sequence>
<dbReference type="GO" id="GO:0005886">
    <property type="term" value="C:plasma membrane"/>
    <property type="evidence" value="ECO:0007669"/>
    <property type="project" value="TreeGrafter"/>
</dbReference>
<evidence type="ECO:0000259" key="6">
    <source>
        <dbReference type="Pfam" id="PF01284"/>
    </source>
</evidence>
<dbReference type="VEuPathDB" id="FungiDB:F503_08537"/>
<evidence type="ECO:0000313" key="7">
    <source>
        <dbReference type="EMBL" id="EPE02774.1"/>
    </source>
</evidence>
<name>S3BNK3_OPHP1</name>
<reference evidence="7 8" key="1">
    <citation type="journal article" date="2013" name="BMC Genomics">
        <title>The genome and transcriptome of the pine saprophyte Ophiostoma piceae, and a comparison with the bark beetle-associated pine pathogen Grosmannia clavigera.</title>
        <authorList>
            <person name="Haridas S."/>
            <person name="Wang Y."/>
            <person name="Lim L."/>
            <person name="Massoumi Alamouti S."/>
            <person name="Jackman S."/>
            <person name="Docking R."/>
            <person name="Robertson G."/>
            <person name="Birol I."/>
            <person name="Bohlmann J."/>
            <person name="Breuil C."/>
        </authorList>
    </citation>
    <scope>NUCLEOTIDE SEQUENCE [LARGE SCALE GENOMIC DNA]</scope>
    <source>
        <strain evidence="7 8">UAMH 11346</strain>
    </source>
</reference>
<feature type="transmembrane region" description="Helical" evidence="5">
    <location>
        <begin position="40"/>
        <end position="62"/>
    </location>
</feature>
<dbReference type="HOGENOM" id="CLU_098356_0_0_1"/>
<dbReference type="GO" id="GO:0072659">
    <property type="term" value="P:protein localization to plasma membrane"/>
    <property type="evidence" value="ECO:0007669"/>
    <property type="project" value="TreeGrafter"/>
</dbReference>
<dbReference type="Pfam" id="PF01284">
    <property type="entry name" value="MARVEL"/>
    <property type="match status" value="1"/>
</dbReference>
<protein>
    <submittedName>
        <fullName evidence="7">Non-classical export protein</fullName>
    </submittedName>
</protein>
<keyword evidence="4 5" id="KW-0472">Membrane</keyword>
<dbReference type="OMA" id="AFMWFLW"/>